<reference evidence="4 5" key="1">
    <citation type="submission" date="2015-07" db="EMBL/GenBank/DDBJ databases">
        <title>The genome of Melipona quadrifasciata.</title>
        <authorList>
            <person name="Pan H."/>
            <person name="Kapheim K."/>
        </authorList>
    </citation>
    <scope>NUCLEOTIDE SEQUENCE [LARGE SCALE GENOMIC DNA]</scope>
    <source>
        <strain evidence="4">0111107301</strain>
        <tissue evidence="4">Whole body</tissue>
    </source>
</reference>
<dbReference type="SUPFAM" id="SSF57889">
    <property type="entry name" value="Cysteine-rich domain"/>
    <property type="match status" value="1"/>
</dbReference>
<dbReference type="InterPro" id="IPR002219">
    <property type="entry name" value="PKC_DAG/PE"/>
</dbReference>
<dbReference type="OrthoDB" id="7606090at2759"/>
<dbReference type="PROSITE" id="PS50081">
    <property type="entry name" value="ZF_DAG_PE_2"/>
    <property type="match status" value="1"/>
</dbReference>
<feature type="non-terminal residue" evidence="4">
    <location>
        <position position="1"/>
    </location>
</feature>
<name>A0A0N0U3G9_9HYME</name>
<evidence type="ECO:0000313" key="5">
    <source>
        <dbReference type="Proteomes" id="UP000053105"/>
    </source>
</evidence>
<dbReference type="Pfam" id="PF00130">
    <property type="entry name" value="C1_1"/>
    <property type="match status" value="1"/>
</dbReference>
<accession>A0A0N0U3G9</accession>
<dbReference type="Proteomes" id="UP000053105">
    <property type="component" value="Unassembled WGS sequence"/>
</dbReference>
<sequence>QSEFEPQCHVFRTKQLRKPRPCHLCHQAVIKQASCCRVCKYICHKSCEDKVSKQALFKHLSFFNVSAEREAIRSSLVHRFSRISIYTIERRVLGIFATEWIPGEPLPVHEEPLRTRARVPVRASWYSNESAVRREHVQQNSSRTRGDPSVEFSPADISRVDVHACFWSRRNEEEEPLREREIPLGRCILIQARHRWSPMRFSVPRSLGRCYEHTEERLCGTESVCAFLQERIDGDRADSLSV</sequence>
<organism evidence="4 5">
    <name type="scientific">Melipona quadrifasciata</name>
    <dbReference type="NCBI Taxonomy" id="166423"/>
    <lineage>
        <taxon>Eukaryota</taxon>
        <taxon>Metazoa</taxon>
        <taxon>Ecdysozoa</taxon>
        <taxon>Arthropoda</taxon>
        <taxon>Hexapoda</taxon>
        <taxon>Insecta</taxon>
        <taxon>Pterygota</taxon>
        <taxon>Neoptera</taxon>
        <taxon>Endopterygota</taxon>
        <taxon>Hymenoptera</taxon>
        <taxon>Apocrita</taxon>
        <taxon>Aculeata</taxon>
        <taxon>Apoidea</taxon>
        <taxon>Anthophila</taxon>
        <taxon>Apidae</taxon>
        <taxon>Melipona</taxon>
    </lineage>
</organism>
<dbReference type="GO" id="GO:0046872">
    <property type="term" value="F:metal ion binding"/>
    <property type="evidence" value="ECO:0007669"/>
    <property type="project" value="UniProtKB-KW"/>
</dbReference>
<dbReference type="EMBL" id="KQ435896">
    <property type="protein sequence ID" value="KOX69232.1"/>
    <property type="molecule type" value="Genomic_DNA"/>
</dbReference>
<evidence type="ECO:0000259" key="3">
    <source>
        <dbReference type="PROSITE" id="PS50081"/>
    </source>
</evidence>
<dbReference type="Gene3D" id="3.30.60.20">
    <property type="match status" value="1"/>
</dbReference>
<keyword evidence="2" id="KW-0862">Zinc</keyword>
<evidence type="ECO:0000256" key="2">
    <source>
        <dbReference type="ARBA" id="ARBA00022833"/>
    </source>
</evidence>
<evidence type="ECO:0000256" key="1">
    <source>
        <dbReference type="ARBA" id="ARBA00022723"/>
    </source>
</evidence>
<feature type="domain" description="Phorbol-ester/DAG-type" evidence="3">
    <location>
        <begin position="8"/>
        <end position="55"/>
    </location>
</feature>
<protein>
    <recommendedName>
        <fullName evidence="3">Phorbol-ester/DAG-type domain-containing protein</fullName>
    </recommendedName>
</protein>
<dbReference type="AlphaFoldDB" id="A0A0N0U3G9"/>
<gene>
    <name evidence="4" type="ORF">WN51_04267</name>
</gene>
<proteinExistence type="predicted"/>
<evidence type="ECO:0000313" key="4">
    <source>
        <dbReference type="EMBL" id="KOX69232.1"/>
    </source>
</evidence>
<dbReference type="InterPro" id="IPR046349">
    <property type="entry name" value="C1-like_sf"/>
</dbReference>
<keyword evidence="5" id="KW-1185">Reference proteome</keyword>
<keyword evidence="1" id="KW-0479">Metal-binding</keyword>